<name>A0A8R1EUG4_CAEJA</name>
<organism evidence="1 2">
    <name type="scientific">Caenorhabditis japonica</name>
    <dbReference type="NCBI Taxonomy" id="281687"/>
    <lineage>
        <taxon>Eukaryota</taxon>
        <taxon>Metazoa</taxon>
        <taxon>Ecdysozoa</taxon>
        <taxon>Nematoda</taxon>
        <taxon>Chromadorea</taxon>
        <taxon>Rhabditida</taxon>
        <taxon>Rhabditina</taxon>
        <taxon>Rhabditomorpha</taxon>
        <taxon>Rhabditoidea</taxon>
        <taxon>Rhabditidae</taxon>
        <taxon>Peloderinae</taxon>
        <taxon>Caenorhabditis</taxon>
    </lineage>
</organism>
<dbReference type="EnsemblMetazoa" id="CJA41286.1">
    <property type="protein sequence ID" value="CJA41286.1"/>
    <property type="gene ID" value="WBGene00217134"/>
</dbReference>
<evidence type="ECO:0000313" key="1">
    <source>
        <dbReference type="EnsemblMetazoa" id="CJA41286.1"/>
    </source>
</evidence>
<reference evidence="2" key="1">
    <citation type="submission" date="2010-08" db="EMBL/GenBank/DDBJ databases">
        <authorList>
            <consortium name="Caenorhabditis japonica Sequencing Consortium"/>
            <person name="Wilson R.K."/>
        </authorList>
    </citation>
    <scope>NUCLEOTIDE SEQUENCE [LARGE SCALE GENOMIC DNA]</scope>
    <source>
        <strain evidence="2">DF5081</strain>
    </source>
</reference>
<evidence type="ECO:0000313" key="2">
    <source>
        <dbReference type="Proteomes" id="UP000005237"/>
    </source>
</evidence>
<proteinExistence type="predicted"/>
<protein>
    <submittedName>
        <fullName evidence="1">Uncharacterized protein</fullName>
    </submittedName>
</protein>
<dbReference type="AlphaFoldDB" id="A0A8R1EUG4"/>
<dbReference type="Proteomes" id="UP000005237">
    <property type="component" value="Unassembled WGS sequence"/>
</dbReference>
<reference evidence="1" key="2">
    <citation type="submission" date="2022-06" db="UniProtKB">
        <authorList>
            <consortium name="EnsemblMetazoa"/>
        </authorList>
    </citation>
    <scope>IDENTIFICATION</scope>
    <source>
        <strain evidence="1">DF5081</strain>
    </source>
</reference>
<accession>A0A8R1EUG4</accession>
<keyword evidence="2" id="KW-1185">Reference proteome</keyword>
<sequence>MDGRRAALRGCGCEYGCQRRQMTGQKQEIYHVIDVYCAFNRVANCELRHENAKRNSAHLFVRDHSNTVILDETETKKG</sequence>